<evidence type="ECO:0000256" key="2">
    <source>
        <dbReference type="SAM" id="SignalP"/>
    </source>
</evidence>
<evidence type="ECO:0000259" key="3">
    <source>
        <dbReference type="Pfam" id="PF14240"/>
    </source>
</evidence>
<proteinExistence type="predicted"/>
<dbReference type="Proteomes" id="UP001500392">
    <property type="component" value="Unassembled WGS sequence"/>
</dbReference>
<evidence type="ECO:0000313" key="5">
    <source>
        <dbReference type="Proteomes" id="UP001500392"/>
    </source>
</evidence>
<feature type="chain" id="PRO_5045793335" description="YHYH domain-containing protein" evidence="2">
    <location>
        <begin position="20"/>
        <end position="435"/>
    </location>
</feature>
<feature type="signal peptide" evidence="2">
    <location>
        <begin position="1"/>
        <end position="19"/>
    </location>
</feature>
<accession>A0ABP7WTW5</accession>
<protein>
    <recommendedName>
        <fullName evidence="3">YHYH domain-containing protein</fullName>
    </recommendedName>
</protein>
<reference evidence="5" key="1">
    <citation type="journal article" date="2019" name="Int. J. Syst. Evol. Microbiol.">
        <title>The Global Catalogue of Microorganisms (GCM) 10K type strain sequencing project: providing services to taxonomists for standard genome sequencing and annotation.</title>
        <authorList>
            <consortium name="The Broad Institute Genomics Platform"/>
            <consortium name="The Broad Institute Genome Sequencing Center for Infectious Disease"/>
            <person name="Wu L."/>
            <person name="Ma J."/>
        </authorList>
    </citation>
    <scope>NUCLEOTIDE SEQUENCE [LARGE SCALE GENOMIC DNA]</scope>
    <source>
        <strain evidence="5">JCM 17304</strain>
    </source>
</reference>
<comment type="caution">
    <text evidence="4">The sequence shown here is derived from an EMBL/GenBank/DDBJ whole genome shotgun (WGS) entry which is preliminary data.</text>
</comment>
<feature type="compositionally biased region" description="Pro residues" evidence="1">
    <location>
        <begin position="423"/>
        <end position="435"/>
    </location>
</feature>
<gene>
    <name evidence="4" type="ORF">GCM10022414_21500</name>
</gene>
<feature type="region of interest" description="Disordered" evidence="1">
    <location>
        <begin position="414"/>
        <end position="435"/>
    </location>
</feature>
<evidence type="ECO:0000256" key="1">
    <source>
        <dbReference type="SAM" id="MobiDB-lite"/>
    </source>
</evidence>
<organism evidence="4 5">
    <name type="scientific">Zhongshania borealis</name>
    <dbReference type="NCBI Taxonomy" id="889488"/>
    <lineage>
        <taxon>Bacteria</taxon>
        <taxon>Pseudomonadati</taxon>
        <taxon>Pseudomonadota</taxon>
        <taxon>Gammaproteobacteria</taxon>
        <taxon>Cellvibrionales</taxon>
        <taxon>Spongiibacteraceae</taxon>
        <taxon>Zhongshania</taxon>
    </lineage>
</organism>
<dbReference type="Pfam" id="PF14240">
    <property type="entry name" value="YHYH"/>
    <property type="match status" value="1"/>
</dbReference>
<keyword evidence="2" id="KW-0732">Signal</keyword>
<dbReference type="EMBL" id="BAABDM010000003">
    <property type="protein sequence ID" value="GAA4096725.1"/>
    <property type="molecule type" value="Genomic_DNA"/>
</dbReference>
<name>A0ABP7WTW5_9GAMM</name>
<keyword evidence="5" id="KW-1185">Reference proteome</keyword>
<sequence length="435" mass="45814">MSRKLVKISMLTLCIAQLAACGGSSSSGSLIAGTDTETETDAGDLSEWMVNTTERSTQIFESSSSLGVLQDVQSVSIESVDGSDYVYVQATGIPKYDITMTQDMVDELNSRPRASSDFYSGSTTATAGQLVEFGEDIGYISSTDNCDSTGGAGYWPPGPVCPTDTAKQVYITKNPQPNSGECDNGLGITGLLVNGTSVFGWGDGMSYNNQGVWYNLAPVAEQYDVDFCGGHAANNEYHHHFYTSCLADFVGDDGSAHSPLYGYAADGYPIYGPYEGAGELAVSGWKTRDYGATVSEGGCGTPGERSCVLIDEYDISQGVDSTVSAGPDVDQSVTTMSGNPLLASDGYFYQDYYYAGIAASGSQLDQYNGHDNSDGRGYHYHITLQEVSGKLTPSFPYTIGPRFYGELPANAASSCDTGEGTMGPPPGAGGPPSFL</sequence>
<evidence type="ECO:0000313" key="4">
    <source>
        <dbReference type="EMBL" id="GAA4096725.1"/>
    </source>
</evidence>
<feature type="domain" description="YHYH" evidence="3">
    <location>
        <begin position="169"/>
        <end position="385"/>
    </location>
</feature>
<dbReference type="InterPro" id="IPR025924">
    <property type="entry name" value="YHYH_dom"/>
</dbReference>
<dbReference type="RefSeq" id="WP_344935680.1">
    <property type="nucleotide sequence ID" value="NZ_BAABDM010000003.1"/>
</dbReference>